<evidence type="ECO:0000313" key="6">
    <source>
        <dbReference type="Proteomes" id="UP000824540"/>
    </source>
</evidence>
<dbReference type="PANTHER" id="PTHR10903:SF167">
    <property type="entry name" value="GTPASE IMAP FAMILY MEMBER 6-RELATED"/>
    <property type="match status" value="1"/>
</dbReference>
<dbReference type="OrthoDB" id="8892667at2759"/>
<accession>A0A8T2NSH5</accession>
<reference evidence="5" key="1">
    <citation type="thesis" date="2021" institute="BYU ScholarsArchive" country="Provo, UT, USA">
        <title>Applications of and Algorithms for Genome Assembly and Genomic Analyses with an Emphasis on Marine Teleosts.</title>
        <authorList>
            <person name="Pickett B.D."/>
        </authorList>
    </citation>
    <scope>NUCLEOTIDE SEQUENCE</scope>
    <source>
        <strain evidence="5">HI-2016</strain>
    </source>
</reference>
<dbReference type="Gene3D" id="3.40.50.300">
    <property type="entry name" value="P-loop containing nucleotide triphosphate hydrolases"/>
    <property type="match status" value="1"/>
</dbReference>
<sequence>MVECDCKPGSTCTSSSICETNEDIATCVTSTWSWVSRLVNTVLGLRTLFKWLHQMWKVLVGSLSNINKCVEIMSKLIQNLYDQPYKRRHFQNPAPMTPYPSDSELRVILVGACMTDLSMLQDTLLGRDDFYRGRTAGLHRQCVRWRTVIEGHEMIVVATPDILGSSLGPEVTAQEALRSLLLASPGPHAFLLVMQTSQLCDGGDGMTALQALLDLMGEGALSHVLLLLIHTEPSGGSSTPRSLLEGVHGGLLPVLSLCGQRVEVLDLGTSCPAAQRRAQAQRLVERVVEMSWFRGYYLHELQEKEDRMREELLLDAAAELRRRLGDKKRGDGEGMKNEGHK</sequence>
<evidence type="ECO:0000313" key="5">
    <source>
        <dbReference type="EMBL" id="KAG9343104.1"/>
    </source>
</evidence>
<name>A0A8T2NSH5_9TELE</name>
<evidence type="ECO:0000259" key="4">
    <source>
        <dbReference type="PROSITE" id="PS51720"/>
    </source>
</evidence>
<dbReference type="InterPro" id="IPR045058">
    <property type="entry name" value="GIMA/IAN/Toc"/>
</dbReference>
<feature type="domain" description="AIG1-type G" evidence="4">
    <location>
        <begin position="102"/>
        <end position="306"/>
    </location>
</feature>
<evidence type="ECO:0000256" key="3">
    <source>
        <dbReference type="ARBA" id="ARBA00023134"/>
    </source>
</evidence>
<protein>
    <recommendedName>
        <fullName evidence="4">AIG1-type G domain-containing protein</fullName>
    </recommendedName>
</protein>
<dbReference type="GO" id="GO:0005525">
    <property type="term" value="F:GTP binding"/>
    <property type="evidence" value="ECO:0007669"/>
    <property type="project" value="UniProtKB-KW"/>
</dbReference>
<dbReference type="AlphaFoldDB" id="A0A8T2NSH5"/>
<dbReference type="InterPro" id="IPR006703">
    <property type="entry name" value="G_AIG1"/>
</dbReference>
<dbReference type="EMBL" id="JAFBMS010000025">
    <property type="protein sequence ID" value="KAG9343104.1"/>
    <property type="molecule type" value="Genomic_DNA"/>
</dbReference>
<dbReference type="InterPro" id="IPR027417">
    <property type="entry name" value="P-loop_NTPase"/>
</dbReference>
<dbReference type="PANTHER" id="PTHR10903">
    <property type="entry name" value="GTPASE, IMAP FAMILY MEMBER-RELATED"/>
    <property type="match status" value="1"/>
</dbReference>
<gene>
    <name evidence="5" type="ORF">JZ751_015323</name>
</gene>
<dbReference type="Proteomes" id="UP000824540">
    <property type="component" value="Unassembled WGS sequence"/>
</dbReference>
<keyword evidence="2" id="KW-0547">Nucleotide-binding</keyword>
<organism evidence="5 6">
    <name type="scientific">Albula glossodonta</name>
    <name type="common">roundjaw bonefish</name>
    <dbReference type="NCBI Taxonomy" id="121402"/>
    <lineage>
        <taxon>Eukaryota</taxon>
        <taxon>Metazoa</taxon>
        <taxon>Chordata</taxon>
        <taxon>Craniata</taxon>
        <taxon>Vertebrata</taxon>
        <taxon>Euteleostomi</taxon>
        <taxon>Actinopterygii</taxon>
        <taxon>Neopterygii</taxon>
        <taxon>Teleostei</taxon>
        <taxon>Albuliformes</taxon>
        <taxon>Albulidae</taxon>
        <taxon>Albula</taxon>
    </lineage>
</organism>
<keyword evidence="3" id="KW-0342">GTP-binding</keyword>
<comment type="similarity">
    <text evidence="1">Belongs to the TRAFAC class TrmE-Era-EngA-EngB-Septin-like GTPase superfamily. AIG1/Toc34/Toc159-like paraseptin GTPase family. IAN subfamily.</text>
</comment>
<keyword evidence="6" id="KW-1185">Reference proteome</keyword>
<comment type="caution">
    <text evidence="5">The sequence shown here is derived from an EMBL/GenBank/DDBJ whole genome shotgun (WGS) entry which is preliminary data.</text>
</comment>
<dbReference type="PROSITE" id="PS51720">
    <property type="entry name" value="G_AIG1"/>
    <property type="match status" value="1"/>
</dbReference>
<evidence type="ECO:0000256" key="1">
    <source>
        <dbReference type="ARBA" id="ARBA00008535"/>
    </source>
</evidence>
<proteinExistence type="inferred from homology"/>
<evidence type="ECO:0000256" key="2">
    <source>
        <dbReference type="ARBA" id="ARBA00022741"/>
    </source>
</evidence>
<dbReference type="Pfam" id="PF04548">
    <property type="entry name" value="AIG1"/>
    <property type="match status" value="1"/>
</dbReference>